<name>A0A8C2TSI3_COTJA</name>
<sequence>MGHWGWDPPTPTPMLSYLPAAALHPSPPGAPRYCRPRPDAFRRVLPTAAAARSWLPPPPPPAPPPPLRSWLGAGLDAGLGAWLSAGLDAGLDAGLSAELDARLGAGFNAGLGAGLSARLSAGLCAGLDAELSTGLDAGLSSGLYAGLDAGLGAGLDAGLRTGLSAVLCTGLSTAAPQSSVPPARSLPEPDGRGHGPNPTPMAPDGHPMSPSLWDAAPGVRVALFMGETQPSRRARVKITTKKRWGGREEN</sequence>
<evidence type="ECO:0000313" key="2">
    <source>
        <dbReference type="Ensembl" id="ENSCJPP00005017147.1"/>
    </source>
</evidence>
<dbReference type="Proteomes" id="UP000694412">
    <property type="component" value="Chromosome 25"/>
</dbReference>
<evidence type="ECO:0000313" key="3">
    <source>
        <dbReference type="Proteomes" id="UP000694412"/>
    </source>
</evidence>
<reference evidence="2" key="2">
    <citation type="submission" date="2025-08" db="UniProtKB">
        <authorList>
            <consortium name="Ensembl"/>
        </authorList>
    </citation>
    <scope>IDENTIFICATION</scope>
</reference>
<dbReference type="AlphaFoldDB" id="A0A8C2TSI3"/>
<accession>A0A8C2TSI3</accession>
<organism evidence="2 3">
    <name type="scientific">Coturnix japonica</name>
    <name type="common">Japanese quail</name>
    <name type="synonym">Coturnix coturnix japonica</name>
    <dbReference type="NCBI Taxonomy" id="93934"/>
    <lineage>
        <taxon>Eukaryota</taxon>
        <taxon>Metazoa</taxon>
        <taxon>Chordata</taxon>
        <taxon>Craniata</taxon>
        <taxon>Vertebrata</taxon>
        <taxon>Euteleostomi</taxon>
        <taxon>Archelosauria</taxon>
        <taxon>Archosauria</taxon>
        <taxon>Dinosauria</taxon>
        <taxon>Saurischia</taxon>
        <taxon>Theropoda</taxon>
        <taxon>Coelurosauria</taxon>
        <taxon>Aves</taxon>
        <taxon>Neognathae</taxon>
        <taxon>Galloanserae</taxon>
        <taxon>Galliformes</taxon>
        <taxon>Phasianidae</taxon>
        <taxon>Perdicinae</taxon>
        <taxon>Coturnix</taxon>
    </lineage>
</organism>
<proteinExistence type="predicted"/>
<dbReference type="GeneTree" id="ENSGT01120000273952"/>
<protein>
    <submittedName>
        <fullName evidence="2">Uncharacterized protein</fullName>
    </submittedName>
</protein>
<feature type="region of interest" description="Disordered" evidence="1">
    <location>
        <begin position="174"/>
        <end position="213"/>
    </location>
</feature>
<reference evidence="2" key="1">
    <citation type="submission" date="2015-11" db="EMBL/GenBank/DDBJ databases">
        <authorList>
            <consortium name="International Coturnix japonica Genome Analysis Consortium"/>
            <person name="Warren W."/>
            <person name="Burt D.W."/>
            <person name="Antin P.B."/>
            <person name="Lanford R."/>
            <person name="Gros J."/>
            <person name="Wilson R.K."/>
        </authorList>
    </citation>
    <scope>NUCLEOTIDE SEQUENCE [LARGE SCALE GENOMIC DNA]</scope>
</reference>
<dbReference type="Ensembl" id="ENSCJPT00005023950.1">
    <property type="protein sequence ID" value="ENSCJPP00005017147.1"/>
    <property type="gene ID" value="ENSCJPG00005014026.1"/>
</dbReference>
<evidence type="ECO:0000256" key="1">
    <source>
        <dbReference type="SAM" id="MobiDB-lite"/>
    </source>
</evidence>
<keyword evidence="3" id="KW-1185">Reference proteome</keyword>
<reference evidence="2" key="3">
    <citation type="submission" date="2025-09" db="UniProtKB">
        <authorList>
            <consortium name="Ensembl"/>
        </authorList>
    </citation>
    <scope>IDENTIFICATION</scope>
</reference>